<evidence type="ECO:0000256" key="1">
    <source>
        <dbReference type="ARBA" id="ARBA00006799"/>
    </source>
</evidence>
<accession>W1J6T0</accession>
<protein>
    <recommendedName>
        <fullName evidence="4">Presumed portal vertex protein</fullName>
    </recommendedName>
</protein>
<name>W1J6T0_9GAMM</name>
<evidence type="ECO:0000313" key="2">
    <source>
        <dbReference type="EMBL" id="CDL85195.1"/>
    </source>
</evidence>
<dbReference type="Proteomes" id="UP000019197">
    <property type="component" value="Unassembled WGS sequence"/>
</dbReference>
<comment type="caution">
    <text evidence="2">The sequence shown here is derived from an EMBL/GenBank/DDBJ whole genome shotgun (WGS) entry which is preliminary data.</text>
</comment>
<reference evidence="2 3" key="1">
    <citation type="submission" date="2013-11" db="EMBL/GenBank/DDBJ databases">
        <title>Draft genome sequence and annotation of the entomopathogenic bacterium, Xenorhabdus cabanillasi strain JM26.</title>
        <authorList>
            <person name="Gualtieri M."/>
            <person name="Ogier J.C."/>
            <person name="Pages S."/>
            <person name="Givaudan A."/>
            <person name="Gaudriault S."/>
        </authorList>
    </citation>
    <scope>NUCLEOTIDE SEQUENCE [LARGE SCALE GENOMIC DNA]</scope>
    <source>
        <strain evidence="2 3">JM26</strain>
    </source>
</reference>
<evidence type="ECO:0008006" key="4">
    <source>
        <dbReference type="Google" id="ProtNLM"/>
    </source>
</evidence>
<evidence type="ECO:0000313" key="3">
    <source>
        <dbReference type="Proteomes" id="UP000019197"/>
    </source>
</evidence>
<comment type="similarity">
    <text evidence="1">Belongs to the phage portal family. PBSX subfamily.</text>
</comment>
<dbReference type="NCBIfam" id="TIGR01540">
    <property type="entry name" value="portal_PBSX"/>
    <property type="match status" value="1"/>
</dbReference>
<proteinExistence type="inferred from homology"/>
<organism evidence="2 3">
    <name type="scientific">Xenorhabdus cabanillasii JM26</name>
    <dbReference type="NCBI Taxonomy" id="1427517"/>
    <lineage>
        <taxon>Bacteria</taxon>
        <taxon>Pseudomonadati</taxon>
        <taxon>Pseudomonadota</taxon>
        <taxon>Gammaproteobacteria</taxon>
        <taxon>Enterobacterales</taxon>
        <taxon>Morganellaceae</taxon>
        <taxon>Xenorhabdus</taxon>
    </lineage>
</organism>
<sequence>MKRNILYNTFIPHRLLSRQTFDRWALDFLLFGNAYLELRKNRLGQPLNLIHCPAKFTRRGDDFDTYWFVKYGYNSPPYPFPTGQVFHLIEPDINQELYGLPEYLAALPSALLNESATLFRRKYYFNGSHAGYILYISDASQNISDINNIRDALKNTRGQGNFRNLFLYAPGGKKDGIQTIPLSEAAAKDEFLNIKNASRDDILAAHRVPPPMMGIIPQNTGGFGDVEKAAKVFVRNELLPLQSKMQQLNDWLGEEVIRFAGLFAD</sequence>
<gene>
    <name evidence="2" type="ORF">XCR1_2190001</name>
</gene>
<dbReference type="Pfam" id="PF04860">
    <property type="entry name" value="Phage_portal"/>
    <property type="match status" value="1"/>
</dbReference>
<dbReference type="InterPro" id="IPR006944">
    <property type="entry name" value="Phage/GTA_portal"/>
</dbReference>
<dbReference type="EMBL" id="CBXE010000134">
    <property type="protein sequence ID" value="CDL85195.1"/>
    <property type="molecule type" value="Genomic_DNA"/>
</dbReference>
<dbReference type="InterPro" id="IPR006430">
    <property type="entry name" value="Phage_portal_PBSX"/>
</dbReference>
<dbReference type="AlphaFoldDB" id="W1J6T0"/>